<evidence type="ECO:0000313" key="3">
    <source>
        <dbReference type="EMBL" id="GBH29020.1"/>
    </source>
</evidence>
<evidence type="ECO:0000256" key="1">
    <source>
        <dbReference type="SAM" id="Phobius"/>
    </source>
</evidence>
<dbReference type="STRING" id="1192759.GCA_000277525_00887"/>
<comment type="caution">
    <text evidence="3">The sequence shown here is derived from an EMBL/GenBank/DDBJ whole genome shotgun (WGS) entry which is preliminary data.</text>
</comment>
<protein>
    <recommendedName>
        <fullName evidence="2">PilZ domain-containing protein</fullName>
    </recommendedName>
</protein>
<evidence type="ECO:0000313" key="4">
    <source>
        <dbReference type="Proteomes" id="UP000290975"/>
    </source>
</evidence>
<feature type="transmembrane region" description="Helical" evidence="1">
    <location>
        <begin position="139"/>
        <end position="159"/>
    </location>
</feature>
<feature type="domain" description="PilZ" evidence="2">
    <location>
        <begin position="11"/>
        <end position="100"/>
    </location>
</feature>
<dbReference type="SUPFAM" id="SSF141371">
    <property type="entry name" value="PilZ domain-like"/>
    <property type="match status" value="1"/>
</dbReference>
<dbReference type="Proteomes" id="UP000290975">
    <property type="component" value="Unassembled WGS sequence"/>
</dbReference>
<dbReference type="AlphaFoldDB" id="A0A401IX98"/>
<proteinExistence type="predicted"/>
<dbReference type="Gene3D" id="2.40.10.220">
    <property type="entry name" value="predicted glycosyltransferase like domains"/>
    <property type="match status" value="1"/>
</dbReference>
<organism evidence="3 4">
    <name type="scientific">Sphingobium xenophagum</name>
    <dbReference type="NCBI Taxonomy" id="121428"/>
    <lineage>
        <taxon>Bacteria</taxon>
        <taxon>Pseudomonadati</taxon>
        <taxon>Pseudomonadota</taxon>
        <taxon>Alphaproteobacteria</taxon>
        <taxon>Sphingomonadales</taxon>
        <taxon>Sphingomonadaceae</taxon>
        <taxon>Sphingobium</taxon>
    </lineage>
</organism>
<dbReference type="InterPro" id="IPR009875">
    <property type="entry name" value="PilZ_domain"/>
</dbReference>
<keyword evidence="1" id="KW-1133">Transmembrane helix</keyword>
<accession>A0A401IX98</accession>
<dbReference type="EMBL" id="BBQY01000001">
    <property type="protein sequence ID" value="GBH29020.1"/>
    <property type="molecule type" value="Genomic_DNA"/>
</dbReference>
<keyword evidence="1" id="KW-0812">Transmembrane</keyword>
<gene>
    <name evidence="3" type="ORF">MBESOW_P0273</name>
</gene>
<dbReference type="GO" id="GO:0035438">
    <property type="term" value="F:cyclic-di-GMP binding"/>
    <property type="evidence" value="ECO:0007669"/>
    <property type="project" value="InterPro"/>
</dbReference>
<name>A0A401IX98_SPHXE</name>
<sequence>MSVRATLYSDNRGAQRMQLDRASTLRDGEDTPFDVQIEDISLTGFRMQLPFEILPDQATTIGVPGVGIRAVRIVRVEGTIAGCAFVQPLNRAELDTILRFDSSVVQENFKYQVAPANIAEKDGSELSAETAGLSPPQKLAIVAGAALTIWLLILAAMFLI</sequence>
<reference evidence="3 4" key="1">
    <citation type="submission" date="2014-12" db="EMBL/GenBank/DDBJ databases">
        <title>Whole genome sequencing of Sphingobium xenophagum OW59.</title>
        <authorList>
            <person name="Ohta Y."/>
            <person name="Nishi S."/>
            <person name="Hatada Y."/>
        </authorList>
    </citation>
    <scope>NUCLEOTIDE SEQUENCE [LARGE SCALE GENOMIC DNA]</scope>
    <source>
        <strain evidence="3 4">OW59</strain>
    </source>
</reference>
<dbReference type="RefSeq" id="WP_262503507.1">
    <property type="nucleotide sequence ID" value="NZ_BBQY01000001.1"/>
</dbReference>
<keyword evidence="4" id="KW-1185">Reference proteome</keyword>
<keyword evidence="1" id="KW-0472">Membrane</keyword>
<dbReference type="Pfam" id="PF07238">
    <property type="entry name" value="PilZ"/>
    <property type="match status" value="1"/>
</dbReference>
<evidence type="ECO:0000259" key="2">
    <source>
        <dbReference type="Pfam" id="PF07238"/>
    </source>
</evidence>